<reference evidence="1 2" key="1">
    <citation type="submission" date="2016-04" db="EMBL/GenBank/DDBJ databases">
        <title>A degradative enzymes factory behind the ericoid mycorrhizal symbiosis.</title>
        <authorList>
            <consortium name="DOE Joint Genome Institute"/>
            <person name="Martino E."/>
            <person name="Morin E."/>
            <person name="Grelet G."/>
            <person name="Kuo A."/>
            <person name="Kohler A."/>
            <person name="Daghino S."/>
            <person name="Barry K."/>
            <person name="Choi C."/>
            <person name="Cichocki N."/>
            <person name="Clum A."/>
            <person name="Copeland A."/>
            <person name="Hainaut M."/>
            <person name="Haridas S."/>
            <person name="Labutti K."/>
            <person name="Lindquist E."/>
            <person name="Lipzen A."/>
            <person name="Khouja H.-R."/>
            <person name="Murat C."/>
            <person name="Ohm R."/>
            <person name="Olson A."/>
            <person name="Spatafora J."/>
            <person name="Veneault-Fourrey C."/>
            <person name="Henrissat B."/>
            <person name="Grigoriev I."/>
            <person name="Martin F."/>
            <person name="Perotto S."/>
        </authorList>
    </citation>
    <scope>NUCLEOTIDE SEQUENCE [LARGE SCALE GENOMIC DNA]</scope>
    <source>
        <strain evidence="1 2">E</strain>
    </source>
</reference>
<name>A0A2J6SEX9_9HELO</name>
<dbReference type="AlphaFoldDB" id="A0A2J6SEX9"/>
<gene>
    <name evidence="1" type="ORF">K444DRAFT_297431</name>
</gene>
<proteinExistence type="predicted"/>
<keyword evidence="2" id="KW-1185">Reference proteome</keyword>
<dbReference type="Proteomes" id="UP000235371">
    <property type="component" value="Unassembled WGS sequence"/>
</dbReference>
<dbReference type="EMBL" id="KZ613921">
    <property type="protein sequence ID" value="PMD49316.1"/>
    <property type="molecule type" value="Genomic_DNA"/>
</dbReference>
<dbReference type="InParanoid" id="A0A2J6SEX9"/>
<dbReference type="GeneID" id="36579776"/>
<organism evidence="1 2">
    <name type="scientific">Hyaloscypha bicolor E</name>
    <dbReference type="NCBI Taxonomy" id="1095630"/>
    <lineage>
        <taxon>Eukaryota</taxon>
        <taxon>Fungi</taxon>
        <taxon>Dikarya</taxon>
        <taxon>Ascomycota</taxon>
        <taxon>Pezizomycotina</taxon>
        <taxon>Leotiomycetes</taxon>
        <taxon>Helotiales</taxon>
        <taxon>Hyaloscyphaceae</taxon>
        <taxon>Hyaloscypha</taxon>
        <taxon>Hyaloscypha bicolor</taxon>
    </lineage>
</organism>
<evidence type="ECO:0000313" key="2">
    <source>
        <dbReference type="Proteomes" id="UP000235371"/>
    </source>
</evidence>
<accession>A0A2J6SEX9</accession>
<evidence type="ECO:0000313" key="1">
    <source>
        <dbReference type="EMBL" id="PMD49316.1"/>
    </source>
</evidence>
<sequence>MRHFPSQVVSYRRVEERSNALVRLFTCVQGDWWSGSGQRQFLLTVSLAHHSQATLPRHFPRDTFVGYRCCNRCFFSMLCLSSLDFGMSPLAGLHLSSLGFGRWHFEQGHPGSWPLLSGRKRKFQTPFLQLNATAVKRSPHLAKSIWPPRQNIKPSNLGADASETLTNKRILAEKETKLCGHRGGGAI</sequence>
<dbReference type="RefSeq" id="XP_024726220.1">
    <property type="nucleotide sequence ID" value="XM_024871694.1"/>
</dbReference>
<protein>
    <submittedName>
        <fullName evidence="1">Uncharacterized protein</fullName>
    </submittedName>
</protein>